<keyword evidence="3" id="KW-0949">S-adenosyl-L-methionine</keyword>
<evidence type="ECO:0000313" key="7">
    <source>
        <dbReference type="Proteomes" id="UP001166251"/>
    </source>
</evidence>
<evidence type="ECO:0000259" key="5">
    <source>
        <dbReference type="SMART" id="SM01144"/>
    </source>
</evidence>
<name>A0ABS7EE63_9GAMM</name>
<keyword evidence="7" id="KW-1185">Reference proteome</keyword>
<dbReference type="Pfam" id="PF03942">
    <property type="entry name" value="DTW"/>
    <property type="match status" value="1"/>
</dbReference>
<protein>
    <recommendedName>
        <fullName evidence="1">tRNA-uridine aminocarboxypropyltransferase</fullName>
        <ecNumber evidence="1">2.5.1.25</ecNumber>
    </recommendedName>
</protein>
<reference evidence="6" key="1">
    <citation type="submission" date="2021-07" db="EMBL/GenBank/DDBJ databases">
        <title>Neiella marina sp. nov., isolated from the intestinal content of sea cucumber Apostichopus japonicus.</title>
        <authorList>
            <person name="Bai X."/>
        </authorList>
    </citation>
    <scope>NUCLEOTIDE SEQUENCE</scope>
    <source>
        <strain evidence="6">126</strain>
    </source>
</reference>
<dbReference type="EC" id="2.5.1.25" evidence="1"/>
<dbReference type="SMART" id="SM01144">
    <property type="entry name" value="DTW"/>
    <property type="match status" value="1"/>
</dbReference>
<dbReference type="PANTHER" id="PTHR21392">
    <property type="entry name" value="TRNA-URIDINE AMINOCARBOXYPROPYLTRANSFERASE 2"/>
    <property type="match status" value="1"/>
</dbReference>
<sequence length="224" mass="25135">MHAVQQLFVQSKAQSTRPYIGRGSHNDRCIGCRQPPAQCICQQCPEPVETAAFLLIMYQGEVFKPSNTGWLIADVVADCHAYNWSRTEPAPAMLALLNNPRYQPIVIFPGEYALPEQPVSASIPPLQRGKQPLFVILDGAWREACKMYRKSNYLHQLPMLSFSPAAISRFELRTASRDHQLATAEVAALALDLFGDQRAATQLNNWFDRYSLASLSEARRQRGS</sequence>
<dbReference type="InterPro" id="IPR005636">
    <property type="entry name" value="DTW"/>
</dbReference>
<evidence type="ECO:0000256" key="3">
    <source>
        <dbReference type="ARBA" id="ARBA00022691"/>
    </source>
</evidence>
<dbReference type="Proteomes" id="UP001166251">
    <property type="component" value="Unassembled WGS sequence"/>
</dbReference>
<organism evidence="6 7">
    <name type="scientific">Neiella holothuriorum</name>
    <dbReference type="NCBI Taxonomy" id="2870530"/>
    <lineage>
        <taxon>Bacteria</taxon>
        <taxon>Pseudomonadati</taxon>
        <taxon>Pseudomonadota</taxon>
        <taxon>Gammaproteobacteria</taxon>
        <taxon>Alteromonadales</taxon>
        <taxon>Echinimonadaceae</taxon>
        <taxon>Neiella</taxon>
    </lineage>
</organism>
<comment type="caution">
    <text evidence="6">The sequence shown here is derived from an EMBL/GenBank/DDBJ whole genome shotgun (WGS) entry which is preliminary data.</text>
</comment>
<dbReference type="EMBL" id="JAHZSS010000003">
    <property type="protein sequence ID" value="MBW8190223.1"/>
    <property type="molecule type" value="Genomic_DNA"/>
</dbReference>
<keyword evidence="4" id="KW-0819">tRNA processing</keyword>
<keyword evidence="2" id="KW-0808">Transferase</keyword>
<evidence type="ECO:0000313" key="6">
    <source>
        <dbReference type="EMBL" id="MBW8190223.1"/>
    </source>
</evidence>
<dbReference type="InterPro" id="IPR039262">
    <property type="entry name" value="DTWD2/TAPT"/>
</dbReference>
<gene>
    <name evidence="6" type="ORF">K0504_04165</name>
</gene>
<dbReference type="RefSeq" id="WP_220102903.1">
    <property type="nucleotide sequence ID" value="NZ_JAHZSS010000003.1"/>
</dbReference>
<evidence type="ECO:0000256" key="2">
    <source>
        <dbReference type="ARBA" id="ARBA00022679"/>
    </source>
</evidence>
<evidence type="ECO:0000256" key="1">
    <source>
        <dbReference type="ARBA" id="ARBA00012386"/>
    </source>
</evidence>
<feature type="domain" description="DTW" evidence="5">
    <location>
        <begin position="25"/>
        <end position="219"/>
    </location>
</feature>
<proteinExistence type="predicted"/>
<dbReference type="PANTHER" id="PTHR21392:SF1">
    <property type="entry name" value="TRNA-URIDINE AMINOCARBOXYPROPYLTRANSFERASE"/>
    <property type="match status" value="1"/>
</dbReference>
<evidence type="ECO:0000256" key="4">
    <source>
        <dbReference type="ARBA" id="ARBA00022694"/>
    </source>
</evidence>
<accession>A0ABS7EE63</accession>